<evidence type="ECO:0000313" key="2">
    <source>
        <dbReference type="Proteomes" id="UP000735302"/>
    </source>
</evidence>
<organism evidence="1 2">
    <name type="scientific">Plakobranchus ocellatus</name>
    <dbReference type="NCBI Taxonomy" id="259542"/>
    <lineage>
        <taxon>Eukaryota</taxon>
        <taxon>Metazoa</taxon>
        <taxon>Spiralia</taxon>
        <taxon>Lophotrochozoa</taxon>
        <taxon>Mollusca</taxon>
        <taxon>Gastropoda</taxon>
        <taxon>Heterobranchia</taxon>
        <taxon>Euthyneura</taxon>
        <taxon>Panpulmonata</taxon>
        <taxon>Sacoglossa</taxon>
        <taxon>Placobranchoidea</taxon>
        <taxon>Plakobranchidae</taxon>
        <taxon>Plakobranchus</taxon>
    </lineage>
</organism>
<dbReference type="AlphaFoldDB" id="A0AAV3ZCN2"/>
<reference evidence="1 2" key="1">
    <citation type="journal article" date="2021" name="Elife">
        <title>Chloroplast acquisition without the gene transfer in kleptoplastic sea slugs, Plakobranchus ocellatus.</title>
        <authorList>
            <person name="Maeda T."/>
            <person name="Takahashi S."/>
            <person name="Yoshida T."/>
            <person name="Shimamura S."/>
            <person name="Takaki Y."/>
            <person name="Nagai Y."/>
            <person name="Toyoda A."/>
            <person name="Suzuki Y."/>
            <person name="Arimoto A."/>
            <person name="Ishii H."/>
            <person name="Satoh N."/>
            <person name="Nishiyama T."/>
            <person name="Hasebe M."/>
            <person name="Maruyama T."/>
            <person name="Minagawa J."/>
            <person name="Obokata J."/>
            <person name="Shigenobu S."/>
        </authorList>
    </citation>
    <scope>NUCLEOTIDE SEQUENCE [LARGE SCALE GENOMIC DNA]</scope>
</reference>
<dbReference type="EMBL" id="BLXT01002155">
    <property type="protein sequence ID" value="GFN91658.1"/>
    <property type="molecule type" value="Genomic_DNA"/>
</dbReference>
<sequence>MRQNTPCNIALLKKVYKDIIIQDHDDLNPVSVVDICELCTKYRGQNTEHNNPIDLTEICSTWSKYYSVTDKDCSERSVPLAEWATMKNPESVAISESILYLYAFRHSKSCSRAYCLRLPIFYQKRQ</sequence>
<name>A0AAV3ZCN2_9GAST</name>
<protein>
    <submittedName>
        <fullName evidence="1">Uncharacterized protein</fullName>
    </submittedName>
</protein>
<evidence type="ECO:0000313" key="1">
    <source>
        <dbReference type="EMBL" id="GFN91658.1"/>
    </source>
</evidence>
<dbReference type="Proteomes" id="UP000735302">
    <property type="component" value="Unassembled WGS sequence"/>
</dbReference>
<comment type="caution">
    <text evidence="1">The sequence shown here is derived from an EMBL/GenBank/DDBJ whole genome shotgun (WGS) entry which is preliminary data.</text>
</comment>
<keyword evidence="2" id="KW-1185">Reference proteome</keyword>
<gene>
    <name evidence="1" type="ORF">PoB_001816400</name>
</gene>
<accession>A0AAV3ZCN2</accession>
<proteinExistence type="predicted"/>